<name>A0ABW4WVY3_9BACT</name>
<dbReference type="Proteomes" id="UP001597369">
    <property type="component" value="Unassembled WGS sequence"/>
</dbReference>
<evidence type="ECO:0000313" key="2">
    <source>
        <dbReference type="Proteomes" id="UP001597369"/>
    </source>
</evidence>
<dbReference type="InterPro" id="IPR012334">
    <property type="entry name" value="Pectin_lyas_fold"/>
</dbReference>
<reference evidence="2" key="1">
    <citation type="journal article" date="2019" name="Int. J. Syst. Evol. Microbiol.">
        <title>The Global Catalogue of Microorganisms (GCM) 10K type strain sequencing project: providing services to taxonomists for standard genome sequencing and annotation.</title>
        <authorList>
            <consortium name="The Broad Institute Genomics Platform"/>
            <consortium name="The Broad Institute Genome Sequencing Center for Infectious Disease"/>
            <person name="Wu L."/>
            <person name="Ma J."/>
        </authorList>
    </citation>
    <scope>NUCLEOTIDE SEQUENCE [LARGE SCALE GENOMIC DNA]</scope>
    <source>
        <strain evidence="2">JCM 16545</strain>
    </source>
</reference>
<dbReference type="Gene3D" id="2.160.20.10">
    <property type="entry name" value="Single-stranded right-handed beta-helix, Pectin lyase-like"/>
    <property type="match status" value="1"/>
</dbReference>
<protein>
    <submittedName>
        <fullName evidence="1">DUF4957 domain-containing protein</fullName>
    </submittedName>
</protein>
<comment type="caution">
    <text evidence="1">The sequence shown here is derived from an EMBL/GenBank/DDBJ whole genome shotgun (WGS) entry which is preliminary data.</text>
</comment>
<dbReference type="SUPFAM" id="SSF51126">
    <property type="entry name" value="Pectin lyase-like"/>
    <property type="match status" value="1"/>
</dbReference>
<dbReference type="InterPro" id="IPR011050">
    <property type="entry name" value="Pectin_lyase_fold/virulence"/>
</dbReference>
<gene>
    <name evidence="1" type="ORF">ACFSKU_04545</name>
</gene>
<dbReference type="PROSITE" id="PS51257">
    <property type="entry name" value="PROKAR_LIPOPROTEIN"/>
    <property type="match status" value="1"/>
</dbReference>
<dbReference type="InterPro" id="IPR036116">
    <property type="entry name" value="FN3_sf"/>
</dbReference>
<dbReference type="EMBL" id="JBHUHV010000017">
    <property type="protein sequence ID" value="MFD2066140.1"/>
    <property type="molecule type" value="Genomic_DNA"/>
</dbReference>
<keyword evidence="2" id="KW-1185">Reference proteome</keyword>
<proteinExistence type="predicted"/>
<sequence length="552" mass="60257">MKRILNKISHSLIPIMLLGLLTVACKEEIDELEPMRMFTPAGAISSESGVSQVKLTWNPSLYTTESSGVTYTVEVAADTLFETPVILTVETDTSGVVFTDDQLEIRKEYFARIKANALGDRPESHWVVSNSFRIIGEQIILLPIYSPGVKATSATLRWRVTPGITRVVVTPMQLLPGEAEPVEAGDPMEFPVTEEEGTAGKKVIETLESNTIYNVQIYAGNKSKGYASFTTKTKINYTIVLTPDQDLATAIQASADGDIIGLEPGEYDATSTIEISGKYITLISVSGDPADTKVKYKEFELNGEGAGVKFSGIDFDGEEAGASYFFNLTGGATNFKNFIVENSIVHHASNTILRGNRADKSDFKVDTIKFDNTFIYDIGESGSYSFLLLDEMEFKSLELTNSTFNNIGRQLISWATDLTDNPVPSILIDHCTITNFGYRNYPLLDANGNKVNFTMQNSILVNIPKPESTISSAFVRVSSSGSTINASYNNLYNLTNGEGEELEFPEGSQMTNNLAVNLGWSTTTTSFHLPASSQLRSASSTGGAIGDPRWLF</sequence>
<evidence type="ECO:0000313" key="1">
    <source>
        <dbReference type="EMBL" id="MFD2066140.1"/>
    </source>
</evidence>
<dbReference type="Gene3D" id="2.60.40.10">
    <property type="entry name" value="Immunoglobulins"/>
    <property type="match status" value="1"/>
</dbReference>
<organism evidence="1 2">
    <name type="scientific">Pontibacter silvestris</name>
    <dbReference type="NCBI Taxonomy" id="2305183"/>
    <lineage>
        <taxon>Bacteria</taxon>
        <taxon>Pseudomonadati</taxon>
        <taxon>Bacteroidota</taxon>
        <taxon>Cytophagia</taxon>
        <taxon>Cytophagales</taxon>
        <taxon>Hymenobacteraceae</taxon>
        <taxon>Pontibacter</taxon>
    </lineage>
</organism>
<dbReference type="SUPFAM" id="SSF49265">
    <property type="entry name" value="Fibronectin type III"/>
    <property type="match status" value="1"/>
</dbReference>
<dbReference type="InterPro" id="IPR013783">
    <property type="entry name" value="Ig-like_fold"/>
</dbReference>
<accession>A0ABW4WVY3</accession>
<dbReference type="RefSeq" id="WP_229961405.1">
    <property type="nucleotide sequence ID" value="NZ_JAJJWI010000012.1"/>
</dbReference>